<sequence>MAVDLLLGLQWGDEGKGKIVDVLTKNYDIIARFQGGPNAGHTLIFDGNKHVLHTIPSGIFHKTALNVVGNGVVIDPVIFKRELENLDVHNIDYTSKLLISRKAHLILPTHRLLDAASETSKGKAKIGSTLKGIGPTYMDKTGRNGMRVGDLELDNWKEKYRALTEKHINMLNFFDVDIQYDLEELEAEFSAGIDKLKTLQFIDSEEFLNSAIKEGKSILAEGAQGSLLDIDFGTYPFVTSSNTTAAGACTGLGIAPNKIGDVFGIFKAYTTRVGSGPFPTELFDDNGATMAKVGHEFGATTGRPRRCGWLDLVALKYAVQVNGVTQLMMMKGDVLSGFDTLKVCTGYTYNGEAISHLPYNIEPENVTPIYTEFKGWQADLTKMSTKEELPQNLLDYISFIEKETEVPIKIVSVGPDRKQTIMR</sequence>
<dbReference type="Pfam" id="PF00709">
    <property type="entry name" value="Adenylsucc_synt"/>
    <property type="match status" value="1"/>
</dbReference>
<feature type="binding site" evidence="8">
    <location>
        <begin position="299"/>
        <end position="305"/>
    </location>
    <ligand>
        <name>substrate</name>
    </ligand>
</feature>
<dbReference type="CDD" id="cd03108">
    <property type="entry name" value="AdSS"/>
    <property type="match status" value="1"/>
</dbReference>
<dbReference type="SUPFAM" id="SSF52540">
    <property type="entry name" value="P-loop containing nucleoside triphosphate hydrolases"/>
    <property type="match status" value="1"/>
</dbReference>
<keyword evidence="6 8" id="KW-0460">Magnesium</keyword>
<dbReference type="InterPro" id="IPR042110">
    <property type="entry name" value="Adenylosuccinate_synth_dom2"/>
</dbReference>
<dbReference type="PROSITE" id="PS00513">
    <property type="entry name" value="ADENYLOSUCCIN_SYN_2"/>
    <property type="match status" value="1"/>
</dbReference>
<comment type="catalytic activity">
    <reaction evidence="8 10">
        <text>IMP + L-aspartate + GTP = N(6)-(1,2-dicarboxyethyl)-AMP + GDP + phosphate + 2 H(+)</text>
        <dbReference type="Rhea" id="RHEA:15753"/>
        <dbReference type="ChEBI" id="CHEBI:15378"/>
        <dbReference type="ChEBI" id="CHEBI:29991"/>
        <dbReference type="ChEBI" id="CHEBI:37565"/>
        <dbReference type="ChEBI" id="CHEBI:43474"/>
        <dbReference type="ChEBI" id="CHEBI:57567"/>
        <dbReference type="ChEBI" id="CHEBI:58053"/>
        <dbReference type="ChEBI" id="CHEBI:58189"/>
        <dbReference type="EC" id="6.3.4.4"/>
    </reaction>
</comment>
<dbReference type="Proteomes" id="UP001497527">
    <property type="component" value="Unassembled WGS sequence"/>
</dbReference>
<dbReference type="InterPro" id="IPR001114">
    <property type="entry name" value="Adenylosuccinate_synthetase"/>
</dbReference>
<feature type="binding site" description="in other chain" evidence="8">
    <location>
        <position position="129"/>
    </location>
    <ligand>
        <name>IMP</name>
        <dbReference type="ChEBI" id="CHEBI:58053"/>
        <note>ligand shared between dimeric partners</note>
    </ligand>
</feature>
<comment type="subcellular location">
    <subcellularLocation>
        <location evidence="8">Cytoplasm</location>
    </subcellularLocation>
</comment>
<comment type="function">
    <text evidence="8">Plays an important role in the de novo pathway of purine nucleotide biosynthesis. Catalyzes the first committed step in the biosynthesis of AMP from IMP.</text>
</comment>
<feature type="binding site" evidence="8">
    <location>
        <position position="143"/>
    </location>
    <ligand>
        <name>IMP</name>
        <dbReference type="ChEBI" id="CHEBI:58053"/>
        <note>ligand shared between dimeric partners</note>
    </ligand>
</feature>
<evidence type="ECO:0000256" key="4">
    <source>
        <dbReference type="ARBA" id="ARBA00022741"/>
    </source>
</evidence>
<accession>A0ABP1F3C1</accession>
<feature type="binding site" evidence="8">
    <location>
        <position position="13"/>
    </location>
    <ligand>
        <name>Mg(2+)</name>
        <dbReference type="ChEBI" id="CHEBI:18420"/>
    </ligand>
</feature>
<feature type="binding site" description="in other chain" evidence="8">
    <location>
        <position position="239"/>
    </location>
    <ligand>
        <name>IMP</name>
        <dbReference type="ChEBI" id="CHEBI:58053"/>
        <note>ligand shared between dimeric partners</note>
    </ligand>
</feature>
<dbReference type="PANTHER" id="PTHR11846:SF0">
    <property type="entry name" value="ADENYLOSUCCINATE SYNTHETASE"/>
    <property type="match status" value="1"/>
</dbReference>
<keyword evidence="4 8" id="KW-0547">Nucleotide-binding</keyword>
<protein>
    <recommendedName>
        <fullName evidence="8 10">Adenylosuccinate synthetase</fullName>
        <shortName evidence="8">AMPSase</shortName>
        <shortName evidence="8">AdSS</shortName>
        <ecNumber evidence="8 10">6.3.4.4</ecNumber>
    </recommendedName>
    <alternativeName>
        <fullName evidence="8">IMP--aspartate ligase</fullName>
    </alternativeName>
</protein>
<feature type="binding site" evidence="8">
    <location>
        <begin position="40"/>
        <end position="42"/>
    </location>
    <ligand>
        <name>GTP</name>
        <dbReference type="ChEBI" id="CHEBI:37565"/>
    </ligand>
</feature>
<comment type="subunit">
    <text evidence="1 8">Homodimer.</text>
</comment>
<keyword evidence="7 8" id="KW-0342">GTP-binding</keyword>
<evidence type="ECO:0000256" key="9">
    <source>
        <dbReference type="PROSITE-ProRule" id="PRU10134"/>
    </source>
</evidence>
<evidence type="ECO:0000256" key="1">
    <source>
        <dbReference type="ARBA" id="ARBA00011738"/>
    </source>
</evidence>
<feature type="binding site" evidence="8">
    <location>
        <begin position="12"/>
        <end position="18"/>
    </location>
    <ligand>
        <name>GTP</name>
        <dbReference type="ChEBI" id="CHEBI:37565"/>
    </ligand>
</feature>
<dbReference type="InterPro" id="IPR027417">
    <property type="entry name" value="P-loop_NTPase"/>
</dbReference>
<dbReference type="InterPro" id="IPR042109">
    <property type="entry name" value="Adenylosuccinate_synth_dom1"/>
</dbReference>
<comment type="caution">
    <text evidence="11">The sequence shown here is derived from an EMBL/GenBank/DDBJ whole genome shotgun (WGS) entry which is preliminary data.</text>
</comment>
<feature type="binding site" description="in other chain" evidence="8">
    <location>
        <position position="303"/>
    </location>
    <ligand>
        <name>IMP</name>
        <dbReference type="ChEBI" id="CHEBI:58053"/>
        <note>ligand shared between dimeric partners</note>
    </ligand>
</feature>
<dbReference type="SMART" id="SM00788">
    <property type="entry name" value="Adenylsucc_synt"/>
    <property type="match status" value="1"/>
</dbReference>
<feature type="binding site" evidence="8">
    <location>
        <begin position="331"/>
        <end position="333"/>
    </location>
    <ligand>
        <name>GTP</name>
        <dbReference type="ChEBI" id="CHEBI:37565"/>
    </ligand>
</feature>
<dbReference type="RefSeq" id="WP_348716748.1">
    <property type="nucleotide sequence ID" value="NZ_CAXJIO010000012.1"/>
</dbReference>
<feature type="active site" evidence="9">
    <location>
        <position position="140"/>
    </location>
</feature>
<dbReference type="EC" id="6.3.4.4" evidence="8 10"/>
<dbReference type="Gene3D" id="3.90.170.10">
    <property type="entry name" value="Adenylosuccinate Synthetase, subunit A, domain 3"/>
    <property type="match status" value="1"/>
</dbReference>
<dbReference type="Gene3D" id="1.10.300.10">
    <property type="entry name" value="Adenylosuccinate Synthetase, subunit A, domain 2"/>
    <property type="match status" value="1"/>
</dbReference>
<feature type="binding site" description="in other chain" evidence="8">
    <location>
        <position position="224"/>
    </location>
    <ligand>
        <name>IMP</name>
        <dbReference type="ChEBI" id="CHEBI:58053"/>
        <note>ligand shared between dimeric partners</note>
    </ligand>
</feature>
<feature type="active site" description="Proton acceptor" evidence="8">
    <location>
        <position position="13"/>
    </location>
</feature>
<feature type="binding site" description="in other chain" evidence="8">
    <location>
        <begin position="38"/>
        <end position="41"/>
    </location>
    <ligand>
        <name>IMP</name>
        <dbReference type="ChEBI" id="CHEBI:58053"/>
        <note>ligand shared between dimeric partners</note>
    </ligand>
</feature>
<keyword evidence="3 8" id="KW-0479">Metal-binding</keyword>
<comment type="similarity">
    <text evidence="8 10">Belongs to the adenylosuccinate synthetase family.</text>
</comment>
<feature type="active site" description="Proton donor" evidence="8">
    <location>
        <position position="41"/>
    </location>
</feature>
<dbReference type="InterPro" id="IPR042111">
    <property type="entry name" value="Adenylosuccinate_synth_dom3"/>
</dbReference>
<name>A0ABP1F3C1_9FLAO</name>
<dbReference type="InterPro" id="IPR033128">
    <property type="entry name" value="Adenylosuccin_syn_Lys_AS"/>
</dbReference>
<dbReference type="InterPro" id="IPR018220">
    <property type="entry name" value="Adenylosuccin_syn_GTP-bd"/>
</dbReference>
<dbReference type="PANTHER" id="PTHR11846">
    <property type="entry name" value="ADENYLOSUCCINATE SYNTHETASE"/>
    <property type="match status" value="1"/>
</dbReference>
<dbReference type="EMBL" id="CAXJIO010000012">
    <property type="protein sequence ID" value="CAL2102911.1"/>
    <property type="molecule type" value="Genomic_DNA"/>
</dbReference>
<dbReference type="GO" id="GO:0004019">
    <property type="term" value="F:adenylosuccinate synthase activity"/>
    <property type="evidence" value="ECO:0007669"/>
    <property type="project" value="UniProtKB-EC"/>
</dbReference>
<evidence type="ECO:0000256" key="2">
    <source>
        <dbReference type="ARBA" id="ARBA00022598"/>
    </source>
</evidence>
<dbReference type="NCBIfam" id="NF002223">
    <property type="entry name" value="PRK01117.1"/>
    <property type="match status" value="1"/>
</dbReference>
<dbReference type="PROSITE" id="PS01266">
    <property type="entry name" value="ADENYLOSUCCIN_SYN_1"/>
    <property type="match status" value="1"/>
</dbReference>
<feature type="binding site" evidence="8">
    <location>
        <position position="305"/>
    </location>
    <ligand>
        <name>GTP</name>
        <dbReference type="ChEBI" id="CHEBI:37565"/>
    </ligand>
</feature>
<proteinExistence type="inferred from homology"/>
<keyword evidence="2 8" id="KW-0436">Ligase</keyword>
<evidence type="ECO:0000256" key="10">
    <source>
        <dbReference type="RuleBase" id="RU000520"/>
    </source>
</evidence>
<keyword evidence="5 8" id="KW-0658">Purine biosynthesis</keyword>
<evidence type="ECO:0000256" key="8">
    <source>
        <dbReference type="HAMAP-Rule" id="MF_00011"/>
    </source>
</evidence>
<dbReference type="NCBIfam" id="TIGR00184">
    <property type="entry name" value="purA"/>
    <property type="match status" value="1"/>
</dbReference>
<feature type="binding site" evidence="8">
    <location>
        <position position="40"/>
    </location>
    <ligand>
        <name>Mg(2+)</name>
        <dbReference type="ChEBI" id="CHEBI:18420"/>
    </ligand>
</feature>
<evidence type="ECO:0000256" key="5">
    <source>
        <dbReference type="ARBA" id="ARBA00022755"/>
    </source>
</evidence>
<organism evidence="11 12">
    <name type="scientific">Tenacibaculum polynesiense</name>
    <dbReference type="NCBI Taxonomy" id="3137857"/>
    <lineage>
        <taxon>Bacteria</taxon>
        <taxon>Pseudomonadati</taxon>
        <taxon>Bacteroidota</taxon>
        <taxon>Flavobacteriia</taxon>
        <taxon>Flavobacteriales</taxon>
        <taxon>Flavobacteriaceae</taxon>
        <taxon>Tenacibaculum</taxon>
    </lineage>
</organism>
<evidence type="ECO:0000313" key="11">
    <source>
        <dbReference type="EMBL" id="CAL2102911.1"/>
    </source>
</evidence>
<dbReference type="HAMAP" id="MF_00011">
    <property type="entry name" value="Adenylosucc_synth"/>
    <property type="match status" value="1"/>
</dbReference>
<feature type="binding site" evidence="8">
    <location>
        <begin position="412"/>
        <end position="414"/>
    </location>
    <ligand>
        <name>GTP</name>
        <dbReference type="ChEBI" id="CHEBI:37565"/>
    </ligand>
</feature>
<comment type="cofactor">
    <cofactor evidence="8">
        <name>Mg(2+)</name>
        <dbReference type="ChEBI" id="CHEBI:18420"/>
    </cofactor>
    <text evidence="8">Binds 1 Mg(2+) ion per subunit.</text>
</comment>
<keyword evidence="12" id="KW-1185">Reference proteome</keyword>
<feature type="binding site" description="in other chain" evidence="8">
    <location>
        <begin position="13"/>
        <end position="16"/>
    </location>
    <ligand>
        <name>IMP</name>
        <dbReference type="ChEBI" id="CHEBI:58053"/>
        <note>ligand shared between dimeric partners</note>
    </ligand>
</feature>
<dbReference type="Gene3D" id="3.40.440.10">
    <property type="entry name" value="Adenylosuccinate Synthetase, subunit A, domain 1"/>
    <property type="match status" value="1"/>
</dbReference>
<evidence type="ECO:0000256" key="6">
    <source>
        <dbReference type="ARBA" id="ARBA00022842"/>
    </source>
</evidence>
<comment type="pathway">
    <text evidence="8 10">Purine metabolism; AMP biosynthesis via de novo pathway; AMP from IMP: step 1/2.</text>
</comment>
<keyword evidence="8" id="KW-0963">Cytoplasm</keyword>
<evidence type="ECO:0000256" key="7">
    <source>
        <dbReference type="ARBA" id="ARBA00023134"/>
    </source>
</evidence>
<evidence type="ECO:0000256" key="3">
    <source>
        <dbReference type="ARBA" id="ARBA00022723"/>
    </source>
</evidence>
<evidence type="ECO:0000313" key="12">
    <source>
        <dbReference type="Proteomes" id="UP001497527"/>
    </source>
</evidence>
<gene>
    <name evidence="8 11" type="primary">purA</name>
    <name evidence="11" type="ORF">T190423A01A_30025</name>
</gene>
<reference evidence="11 12" key="1">
    <citation type="submission" date="2024-05" db="EMBL/GenBank/DDBJ databases">
        <authorList>
            <person name="Duchaud E."/>
        </authorList>
    </citation>
    <scope>NUCLEOTIDE SEQUENCE [LARGE SCALE GENOMIC DNA]</scope>
    <source>
        <strain evidence="11">Ena-SAMPLE-TAB-13-05-2024-13:56:06:370-140308</strain>
    </source>
</reference>